<dbReference type="EMBL" id="JAHZIK010000016">
    <property type="protein sequence ID" value="MBW7452753.1"/>
    <property type="molecule type" value="Genomic_DNA"/>
</dbReference>
<keyword evidence="2 6" id="KW-0732">Signal</keyword>
<keyword evidence="8" id="KW-1185">Reference proteome</keyword>
<feature type="signal peptide" evidence="6">
    <location>
        <begin position="1"/>
        <end position="23"/>
    </location>
</feature>
<comment type="caution">
    <text evidence="7">The sequence shown here is derived from an EMBL/GenBank/DDBJ whole genome shotgun (WGS) entry which is preliminary data.</text>
</comment>
<reference evidence="7 8" key="1">
    <citation type="submission" date="2021-07" db="EMBL/GenBank/DDBJ databases">
        <title>Paenibacillus radiodurans sp. nov., isolated from the southeastern edge of Tengger Desert.</title>
        <authorList>
            <person name="Zhang G."/>
        </authorList>
    </citation>
    <scope>NUCLEOTIDE SEQUENCE [LARGE SCALE GENOMIC DNA]</scope>
    <source>
        <strain evidence="7 8">CCM 7311</strain>
    </source>
</reference>
<dbReference type="PROSITE" id="PS51257">
    <property type="entry name" value="PROKAR_LIPOPROTEIN"/>
    <property type="match status" value="1"/>
</dbReference>
<evidence type="ECO:0000313" key="7">
    <source>
        <dbReference type="EMBL" id="MBW7452753.1"/>
    </source>
</evidence>
<dbReference type="SUPFAM" id="SSF53850">
    <property type="entry name" value="Periplasmic binding protein-like II"/>
    <property type="match status" value="1"/>
</dbReference>
<keyword evidence="5" id="KW-0449">Lipoprotein</keyword>
<dbReference type="PANTHER" id="PTHR43649:SF33">
    <property type="entry name" value="POLYGALACTURONAN_RHAMNOGALACTURONAN-BINDING PROTEIN YTCQ"/>
    <property type="match status" value="1"/>
</dbReference>
<evidence type="ECO:0000256" key="2">
    <source>
        <dbReference type="ARBA" id="ARBA00022729"/>
    </source>
</evidence>
<evidence type="ECO:0000256" key="3">
    <source>
        <dbReference type="ARBA" id="ARBA00023136"/>
    </source>
</evidence>
<dbReference type="Pfam" id="PF13416">
    <property type="entry name" value="SBP_bac_8"/>
    <property type="match status" value="1"/>
</dbReference>
<dbReference type="InterPro" id="IPR050490">
    <property type="entry name" value="Bact_solute-bd_prot1"/>
</dbReference>
<gene>
    <name evidence="7" type="ORF">K0U00_01685</name>
</gene>
<accession>A0ABS7BVS9</accession>
<protein>
    <submittedName>
        <fullName evidence="7">Extracellular solute-binding protein</fullName>
    </submittedName>
</protein>
<evidence type="ECO:0000313" key="8">
    <source>
        <dbReference type="Proteomes" id="UP001519887"/>
    </source>
</evidence>
<evidence type="ECO:0000256" key="5">
    <source>
        <dbReference type="ARBA" id="ARBA00023288"/>
    </source>
</evidence>
<keyword evidence="4" id="KW-0564">Palmitate</keyword>
<evidence type="ECO:0000256" key="4">
    <source>
        <dbReference type="ARBA" id="ARBA00023139"/>
    </source>
</evidence>
<name>A0ABS7BVS9_9BACL</name>
<keyword evidence="3" id="KW-0472">Membrane</keyword>
<organism evidence="7 8">
    <name type="scientific">Paenibacillus sepulcri</name>
    <dbReference type="NCBI Taxonomy" id="359917"/>
    <lineage>
        <taxon>Bacteria</taxon>
        <taxon>Bacillati</taxon>
        <taxon>Bacillota</taxon>
        <taxon>Bacilli</taxon>
        <taxon>Bacillales</taxon>
        <taxon>Paenibacillaceae</taxon>
        <taxon>Paenibacillus</taxon>
    </lineage>
</organism>
<dbReference type="PANTHER" id="PTHR43649">
    <property type="entry name" value="ARABINOSE-BINDING PROTEIN-RELATED"/>
    <property type="match status" value="1"/>
</dbReference>
<dbReference type="Proteomes" id="UP001519887">
    <property type="component" value="Unassembled WGS sequence"/>
</dbReference>
<keyword evidence="1" id="KW-1003">Cell membrane</keyword>
<feature type="chain" id="PRO_5046150987" evidence="6">
    <location>
        <begin position="24"/>
        <end position="511"/>
    </location>
</feature>
<dbReference type="Gene3D" id="3.40.190.10">
    <property type="entry name" value="Periplasmic binding protein-like II"/>
    <property type="match status" value="2"/>
</dbReference>
<proteinExistence type="predicted"/>
<dbReference type="RefSeq" id="WP_210046511.1">
    <property type="nucleotide sequence ID" value="NZ_JBHLVU010000030.1"/>
</dbReference>
<evidence type="ECO:0000256" key="1">
    <source>
        <dbReference type="ARBA" id="ARBA00022475"/>
    </source>
</evidence>
<evidence type="ECO:0000256" key="6">
    <source>
        <dbReference type="SAM" id="SignalP"/>
    </source>
</evidence>
<dbReference type="InterPro" id="IPR006059">
    <property type="entry name" value="SBP"/>
</dbReference>
<sequence length="511" mass="56828">MNIFSGKALGLTMVLVLSLGVVAGCGGTGQNGNKAAQTGEAAKKLSVQFMVPSYADVPDMNDEYWTEFQKSSQTELDVEWVPSGDYNTKFDLVLASGNIPEVIVATSTTRPTLQNAINQGAFWDLTPFLDDFSKYPNLKNNSYEEIWNYMKTGGGIFGIPRNRPQIDISIKMRKDWLDKFKLPVPTTLEEYETALKTIVNGDPDGNGKKDTVGLIGQGFLLADGDGSFLSAFGGLDPVYDQEGGLINKLLTPNYTDMVGYFRQLYADGILAKDFSAIKQTQAEEMYTTGRAASYARNIWRDYTFEQEVKKVQPQAEIISLPPMKGPGGTSVQLSTPFSGAFYISKKVPEEKVKQILDFFEKTTTMEQTDYNYYGIEGVDYTMVDGQQQLTELGTRQVTANGTGAIFPLAYNNKMKVVNPAAPKAYNDAKMKSVEEYANVGKIDPFSIINSDTWTSVWTKYESEWQSMVIKAIVGQVSMEEYKAYVDKLNGSPDFKKSYQEFAAEYKEKFGK</sequence>